<dbReference type="GO" id="GO:0006353">
    <property type="term" value="P:DNA-templated transcription termination"/>
    <property type="evidence" value="ECO:0007669"/>
    <property type="project" value="UniProtKB-KW"/>
</dbReference>
<dbReference type="PANTHER" id="PTHR13068">
    <property type="entry name" value="CGI-12 PROTEIN-RELATED"/>
    <property type="match status" value="1"/>
</dbReference>
<organism evidence="4 5">
    <name type="scientific">Nepenthes gracilis</name>
    <name type="common">Slender pitcher plant</name>
    <dbReference type="NCBI Taxonomy" id="150966"/>
    <lineage>
        <taxon>Eukaryota</taxon>
        <taxon>Viridiplantae</taxon>
        <taxon>Streptophyta</taxon>
        <taxon>Embryophyta</taxon>
        <taxon>Tracheophyta</taxon>
        <taxon>Spermatophyta</taxon>
        <taxon>Magnoliopsida</taxon>
        <taxon>eudicotyledons</taxon>
        <taxon>Gunneridae</taxon>
        <taxon>Pentapetalae</taxon>
        <taxon>Caryophyllales</taxon>
        <taxon>Nepenthaceae</taxon>
        <taxon>Nepenthes</taxon>
    </lineage>
</organism>
<comment type="caution">
    <text evidence="4">The sequence shown here is derived from an EMBL/GenBank/DDBJ whole genome shotgun (WGS) entry which is preliminary data.</text>
</comment>
<dbReference type="EMBL" id="BSYO01000040">
    <property type="protein sequence ID" value="GMH31562.1"/>
    <property type="molecule type" value="Genomic_DNA"/>
</dbReference>
<dbReference type="Proteomes" id="UP001279734">
    <property type="component" value="Unassembled WGS sequence"/>
</dbReference>
<dbReference type="AlphaFoldDB" id="A0AAD3TMK3"/>
<evidence type="ECO:0000256" key="1">
    <source>
        <dbReference type="ARBA" id="ARBA00007692"/>
    </source>
</evidence>
<protein>
    <submittedName>
        <fullName evidence="4">Uncharacterized protein</fullName>
    </submittedName>
</protein>
<gene>
    <name evidence="4" type="ORF">Nepgr_033406</name>
</gene>
<keyword evidence="3" id="KW-0809">Transit peptide</keyword>
<sequence length="510" mass="58593">MGISVLTRRSTTASMCSLTSLFKYQATFRKFPKAQCLFPNASSSQFFASPYCTQQQSQSQSEYRKQISLANLLQRYGFSPSQLQSLFAQRKSISQLLLNSHLSPVEKSLEILLSSFKLPHDLLVSMISTCPGVLELDFLKKWEVGILGLLGASHTTSTTIRSVLEFSKRFQIDPFEFYRSVQVLKGLGFTDCTISRILEEFPRVVMINERELQKRTAIMAVIGLDRDDINQLYSIFPGILRFGVEDRLKPLLDEFSQLGFSRNLLRQQVVREPRILTMELGELRQCLELLKKLKCRVPTIKKIFSEGEFKAGFAVKLRVDCLCSYGLIRRDALNVLRREPRIIIFHVEDIVKKIEFLLQRMKIDIGCLIDVPEYLGVNLDKQIIPRYNVIKYLRSKDGLGFEVGLKDLIKPSTLKFYNLYVKPYPECEKIFGNFPRAFEANSRHPIGLWKLLKPLKYEESKDDVKNISCLSCLSSLIRDSGCWKVKSTVDLQVAEKSFYCTFGEFMFVAI</sequence>
<dbReference type="Gene3D" id="1.25.70.10">
    <property type="entry name" value="Transcription termination factor 3, mitochondrial"/>
    <property type="match status" value="2"/>
</dbReference>
<keyword evidence="2" id="KW-0806">Transcription termination</keyword>
<dbReference type="SMART" id="SM00733">
    <property type="entry name" value="Mterf"/>
    <property type="match status" value="6"/>
</dbReference>
<proteinExistence type="inferred from homology"/>
<evidence type="ECO:0000256" key="3">
    <source>
        <dbReference type="ARBA" id="ARBA00022946"/>
    </source>
</evidence>
<dbReference type="PANTHER" id="PTHR13068:SF23">
    <property type="entry name" value="TRANSCRIPTION TERMINATION FACTOR MTERF15, MITOCHONDRIAL"/>
    <property type="match status" value="1"/>
</dbReference>
<reference evidence="4" key="1">
    <citation type="submission" date="2023-05" db="EMBL/GenBank/DDBJ databases">
        <title>Nepenthes gracilis genome sequencing.</title>
        <authorList>
            <person name="Fukushima K."/>
        </authorList>
    </citation>
    <scope>NUCLEOTIDE SEQUENCE</scope>
    <source>
        <strain evidence="4">SING2019-196</strain>
    </source>
</reference>
<accession>A0AAD3TMK3</accession>
<evidence type="ECO:0000313" key="5">
    <source>
        <dbReference type="Proteomes" id="UP001279734"/>
    </source>
</evidence>
<evidence type="ECO:0000313" key="4">
    <source>
        <dbReference type="EMBL" id="GMH31562.1"/>
    </source>
</evidence>
<dbReference type="InterPro" id="IPR038538">
    <property type="entry name" value="MTERF_sf"/>
</dbReference>
<dbReference type="InterPro" id="IPR003690">
    <property type="entry name" value="MTERF"/>
</dbReference>
<evidence type="ECO:0000256" key="2">
    <source>
        <dbReference type="ARBA" id="ARBA00022472"/>
    </source>
</evidence>
<keyword evidence="2" id="KW-0804">Transcription</keyword>
<dbReference type="Pfam" id="PF02536">
    <property type="entry name" value="mTERF"/>
    <property type="match status" value="2"/>
</dbReference>
<name>A0AAD3TMK3_NEPGR</name>
<dbReference type="GO" id="GO:0003676">
    <property type="term" value="F:nucleic acid binding"/>
    <property type="evidence" value="ECO:0007669"/>
    <property type="project" value="InterPro"/>
</dbReference>
<keyword evidence="2" id="KW-0805">Transcription regulation</keyword>
<keyword evidence="5" id="KW-1185">Reference proteome</keyword>
<comment type="similarity">
    <text evidence="1">Belongs to the mTERF family.</text>
</comment>